<dbReference type="InterPro" id="IPR016177">
    <property type="entry name" value="DNA-bd_dom_sf"/>
</dbReference>
<dbReference type="EMBL" id="UXSR01000213">
    <property type="protein sequence ID" value="VDD75615.1"/>
    <property type="molecule type" value="Genomic_DNA"/>
</dbReference>
<dbReference type="GO" id="GO:0005694">
    <property type="term" value="C:chromosome"/>
    <property type="evidence" value="ECO:0007669"/>
    <property type="project" value="UniProtKB-SubCell"/>
</dbReference>
<dbReference type="Gene3D" id="2.170.270.10">
    <property type="entry name" value="SET domain"/>
    <property type="match status" value="2"/>
</dbReference>
<feature type="region of interest" description="Disordered" evidence="13">
    <location>
        <begin position="762"/>
        <end position="813"/>
    </location>
</feature>
<feature type="compositionally biased region" description="Low complexity" evidence="13">
    <location>
        <begin position="1235"/>
        <end position="1246"/>
    </location>
</feature>
<dbReference type="OrthoDB" id="5792673at2759"/>
<sequence length="1635" mass="180064">MAVADITKKIVKSSFDALDDAKVYDHILSYILKKHEFELSCISDPDVRYNIVSQRASAAVEDFGIIEELVNFLNGFGLSDCLKRLEEEKFRLIKKQHELFDQITTLSKDLVSLQLSAFGHEEFKIEIPRRSLPCLPKETLAVGSKMIELNSSRAAQVKSWRSVQPNELTLGLRGSVGQIVLVRLPDGTWCPGTICQILYREEPLSLIDLNQHLNAGGTTLSNERHRSETKSDCNVRFLVNVDISPHRQYRDTVDPTKVAVSFSAENLLQKYPVGARAVALYQDDNGGTAYYSGIIAEPPNERNSYRYLIFFDDGYAYYAQPKCIFRVFAQSKDNWKSFLPDTQDFIKHYLAQYPQTSDSGNNTSCQPVEVDYASVEASLASAHAPRQKKRKSATGRGISGVGKKCIPHVASGSLPPDPAAPTKHPSVKEAEESGRVVPYLDSFIKTLHIKAYVDHKCVAGCLKALNVSDDPSSGYRSESPFDYRGLNPLEIPIRSGWLRVYIKATPAADRRDGIGYIAPCGRQIRSFSELDHFLHQTGSQLTSDLFCFDKDIIINAEFRCEKAFTRIADLSYGKENVPVPCVNSVDNESPSFIDYITNRQPVGSVVINEDPNFLVCCDCTDNCRDRTKCTCQQLTIEASAFSSSKGMVDFSVGYRHRRLSQFTMGGIYECNSNCKCDRRCQNRVVQHGVWARVQVFKTNRKGWGIRALNAIPKGSFICTYAGAIYDDSTAVNEGYDFGDEYQAELDYIETVEKHKEGYEPYAIEPEDDSDFDPSSSVASTTLRSTSSTATKKKRGRGRPRRNSSSSVSSYSTCSCASPMVASAELSEKQSTDLTKRLHDKNVEINNYVLLSAGATVSGANVQDANEEGHHNFCEHQAGVELGLRDECKTPESSQLASQSVDLDSREIANENPKTALNVDCSLQLAQSVGQNVSDRDGIQSENAQVIATTTMQPSPSTVDLCVPTQSNESLVCGCDVKPSESLILATTMASELSLLQNKAINVGELSDQDMPRGMNMCESGVIDLRDIRDSPGDPSTRENIQVLGGVTHADAVSSCTEINNLETVGVVSSKSNPTPKNCKAAYTKIETSRESVKTGTVEEAPKILPGPSLILQPEVITRAGVMNSETNIHSRDLQVQTHYCSSERVESSTCDPSISSRVDEGKSKLCHENKHRGTTGIPGHSVVENTDNPPTKCPRNAETLIGNSDLEKPSFEIVGTPSSSTDRGMSFSPPQHDYQTVSSESSQVNTNSSAINVEVMKSDASTGSRGAQIDIESPLTPSSTSTSPIGSSSAHVNTISIEFSASSGTEPITANRCREPAKDGDLNVADIPVKKLLLPPFSTAAPGLSSCHGVSNLCEIMSRTSFNRLPLVRLTRVQERPNRHTTQPSLRRSYRRTRGGGRRDCNKDWLTQTRRTSSAEASQVAVASSHNRQPVVDPTQPRQVLISNLKKSASSALSRSSSTSNLSLHASNPSNSSEPKRSSSAVDLLRANQPLSKHGDRRHRKRTREVHSSLAQSTAAASSAPTVTPWANRRFYPIAQKDWLPARRYFGDEEPFVMDAKKMGNLGRYFNHSCEPNVFVQNVFITTHDPRFPEVAFFAKRNIAAGEEMTWDYGYIVDAVPYKVLYCYCEEPSCRIRLL</sequence>
<evidence type="ECO:0000259" key="14">
    <source>
        <dbReference type="PROSITE" id="PS50280"/>
    </source>
</evidence>
<feature type="region of interest" description="Disordered" evidence="13">
    <location>
        <begin position="381"/>
        <end position="431"/>
    </location>
</feature>
<evidence type="ECO:0000256" key="6">
    <source>
        <dbReference type="ARBA" id="ARBA00022679"/>
    </source>
</evidence>
<dbReference type="SUPFAM" id="SSF54171">
    <property type="entry name" value="DNA-binding domain"/>
    <property type="match status" value="1"/>
</dbReference>
<proteinExistence type="predicted"/>
<keyword evidence="3" id="KW-0158">Chromosome</keyword>
<evidence type="ECO:0000256" key="1">
    <source>
        <dbReference type="ARBA" id="ARBA00004123"/>
    </source>
</evidence>
<feature type="compositionally biased region" description="Low complexity" evidence="13">
    <location>
        <begin position="1273"/>
        <end position="1289"/>
    </location>
</feature>
<dbReference type="SUPFAM" id="SSF82199">
    <property type="entry name" value="SET domain"/>
    <property type="match status" value="1"/>
</dbReference>
<dbReference type="PROSITE" id="PS50867">
    <property type="entry name" value="PRE_SET"/>
    <property type="match status" value="1"/>
</dbReference>
<dbReference type="InterPro" id="IPR001739">
    <property type="entry name" value="Methyl_CpG_DNA-bd"/>
</dbReference>
<dbReference type="GO" id="GO:0008270">
    <property type="term" value="F:zinc ion binding"/>
    <property type="evidence" value="ECO:0007669"/>
    <property type="project" value="InterPro"/>
</dbReference>
<accession>A0A0R3U4N4</accession>
<feature type="compositionally biased region" description="Low complexity" evidence="13">
    <location>
        <begin position="1508"/>
        <end position="1518"/>
    </location>
</feature>
<evidence type="ECO:0000259" key="16">
    <source>
        <dbReference type="PROSITE" id="PS50982"/>
    </source>
</evidence>
<keyword evidence="8" id="KW-0479">Metal-binding</keyword>
<keyword evidence="4" id="KW-0678">Repressor</keyword>
<dbReference type="GO" id="GO:0010629">
    <property type="term" value="P:negative regulation of gene expression"/>
    <property type="evidence" value="ECO:0007669"/>
    <property type="project" value="TreeGrafter"/>
</dbReference>
<keyword evidence="18" id="KW-1185">Reference proteome</keyword>
<dbReference type="InterPro" id="IPR041291">
    <property type="entry name" value="TUDOR_5"/>
</dbReference>
<feature type="compositionally biased region" description="Low complexity" evidence="13">
    <location>
        <begin position="1443"/>
        <end position="1473"/>
    </location>
</feature>
<feature type="compositionally biased region" description="Basic residues" evidence="13">
    <location>
        <begin position="1495"/>
        <end position="1504"/>
    </location>
</feature>
<comment type="subcellular location">
    <subcellularLocation>
        <location evidence="2">Chromosome</location>
    </subcellularLocation>
    <subcellularLocation>
        <location evidence="1">Nucleus</location>
    </subcellularLocation>
</comment>
<evidence type="ECO:0000256" key="7">
    <source>
        <dbReference type="ARBA" id="ARBA00022691"/>
    </source>
</evidence>
<evidence type="ECO:0000256" key="5">
    <source>
        <dbReference type="ARBA" id="ARBA00022603"/>
    </source>
</evidence>
<evidence type="ECO:0000256" key="9">
    <source>
        <dbReference type="ARBA" id="ARBA00022737"/>
    </source>
</evidence>
<evidence type="ECO:0000256" key="4">
    <source>
        <dbReference type="ARBA" id="ARBA00022491"/>
    </source>
</evidence>
<protein>
    <recommendedName>
        <fullName evidence="19">Histone-lysine N-methyltransferase</fullName>
    </recommendedName>
</protein>
<evidence type="ECO:0000256" key="2">
    <source>
        <dbReference type="ARBA" id="ARBA00004286"/>
    </source>
</evidence>
<dbReference type="GO" id="GO:0032259">
    <property type="term" value="P:methylation"/>
    <property type="evidence" value="ECO:0007669"/>
    <property type="project" value="UniProtKB-KW"/>
</dbReference>
<feature type="compositionally biased region" description="Low complexity" evidence="13">
    <location>
        <begin position="1414"/>
        <end position="1425"/>
    </location>
</feature>
<feature type="domain" description="MBD" evidence="16">
    <location>
        <begin position="483"/>
        <end position="553"/>
    </location>
</feature>
<feature type="compositionally biased region" description="Basic and acidic residues" evidence="13">
    <location>
        <begin position="1157"/>
        <end position="1168"/>
    </location>
</feature>
<feature type="compositionally biased region" description="Basic residues" evidence="13">
    <location>
        <begin position="790"/>
        <end position="801"/>
    </location>
</feature>
<feature type="region of interest" description="Disordered" evidence="13">
    <location>
        <begin position="1258"/>
        <end position="1290"/>
    </location>
</feature>
<evidence type="ECO:0000256" key="10">
    <source>
        <dbReference type="ARBA" id="ARBA00022833"/>
    </source>
</evidence>
<dbReference type="GO" id="GO:0046974">
    <property type="term" value="F:histone H3K9 methyltransferase activity"/>
    <property type="evidence" value="ECO:0007669"/>
    <property type="project" value="UniProtKB-ARBA"/>
</dbReference>
<name>A0A0R3U4N4_MESCO</name>
<feature type="domain" description="SET" evidence="14">
    <location>
        <begin position="691"/>
        <end position="1610"/>
    </location>
</feature>
<evidence type="ECO:0000256" key="12">
    <source>
        <dbReference type="ARBA" id="ARBA00023242"/>
    </source>
</evidence>
<feature type="region of interest" description="Disordered" evidence="13">
    <location>
        <begin position="1146"/>
        <end position="1246"/>
    </location>
</feature>
<dbReference type="PANTHER" id="PTHR46024">
    <property type="entry name" value="HISTONE-LYSINE N-METHYLTRANSFERASE EGGLESS"/>
    <property type="match status" value="1"/>
</dbReference>
<keyword evidence="10" id="KW-0862">Zinc</keyword>
<dbReference type="Pfam" id="PF01429">
    <property type="entry name" value="MBD"/>
    <property type="match status" value="1"/>
</dbReference>
<dbReference type="InterPro" id="IPR007728">
    <property type="entry name" value="Pre-SET_dom"/>
</dbReference>
<dbReference type="CDD" id="cd00122">
    <property type="entry name" value="MBD"/>
    <property type="match status" value="1"/>
</dbReference>
<dbReference type="STRING" id="53468.A0A0R3U4N4"/>
<dbReference type="Pfam" id="PF05033">
    <property type="entry name" value="Pre-SET"/>
    <property type="match status" value="1"/>
</dbReference>
<feature type="domain" description="Pre-SET" evidence="15">
    <location>
        <begin position="615"/>
        <end position="688"/>
    </location>
</feature>
<dbReference type="SMART" id="SM00468">
    <property type="entry name" value="PreSET"/>
    <property type="match status" value="1"/>
</dbReference>
<dbReference type="GO" id="GO:0070828">
    <property type="term" value="P:heterochromatin organization"/>
    <property type="evidence" value="ECO:0007669"/>
    <property type="project" value="TreeGrafter"/>
</dbReference>
<reference evidence="17 18" key="1">
    <citation type="submission" date="2018-10" db="EMBL/GenBank/DDBJ databases">
        <authorList>
            <consortium name="Pathogen Informatics"/>
        </authorList>
    </citation>
    <scope>NUCLEOTIDE SEQUENCE [LARGE SCALE GENOMIC DNA]</scope>
</reference>
<evidence type="ECO:0000256" key="8">
    <source>
        <dbReference type="ARBA" id="ARBA00022723"/>
    </source>
</evidence>
<evidence type="ECO:0000313" key="18">
    <source>
        <dbReference type="Proteomes" id="UP000267029"/>
    </source>
</evidence>
<evidence type="ECO:0000256" key="3">
    <source>
        <dbReference type="ARBA" id="ARBA00022454"/>
    </source>
</evidence>
<dbReference type="PANTHER" id="PTHR46024:SF1">
    <property type="entry name" value="HISTONE-LYSINE N-METHYLTRANSFERASE EGGLESS"/>
    <property type="match status" value="1"/>
</dbReference>
<dbReference type="PROSITE" id="PS50982">
    <property type="entry name" value="MBD"/>
    <property type="match status" value="1"/>
</dbReference>
<dbReference type="GO" id="GO:0005634">
    <property type="term" value="C:nucleus"/>
    <property type="evidence" value="ECO:0007669"/>
    <property type="project" value="UniProtKB-SubCell"/>
</dbReference>
<feature type="compositionally biased region" description="Polar residues" evidence="13">
    <location>
        <begin position="1147"/>
        <end position="1156"/>
    </location>
</feature>
<feature type="region of interest" description="Disordered" evidence="13">
    <location>
        <begin position="1374"/>
        <end position="1518"/>
    </location>
</feature>
<gene>
    <name evidence="17" type="ORF">MCOS_LOCUS1618</name>
</gene>
<keyword evidence="9" id="KW-0677">Repeat</keyword>
<dbReference type="InterPro" id="IPR046341">
    <property type="entry name" value="SET_dom_sf"/>
</dbReference>
<dbReference type="InterPro" id="IPR051516">
    <property type="entry name" value="SETDB_methyltransferase"/>
</dbReference>
<feature type="compositionally biased region" description="Low complexity" evidence="13">
    <location>
        <begin position="802"/>
        <end position="813"/>
    </location>
</feature>
<dbReference type="Gene3D" id="2.30.30.140">
    <property type="match status" value="1"/>
</dbReference>
<keyword evidence="5" id="KW-0489">Methyltransferase</keyword>
<dbReference type="Pfam" id="PF00856">
    <property type="entry name" value="SET"/>
    <property type="match status" value="1"/>
</dbReference>
<dbReference type="Proteomes" id="UP000267029">
    <property type="component" value="Unassembled WGS sequence"/>
</dbReference>
<organism evidence="17 18">
    <name type="scientific">Mesocestoides corti</name>
    <name type="common">Flatworm</name>
    <dbReference type="NCBI Taxonomy" id="53468"/>
    <lineage>
        <taxon>Eukaryota</taxon>
        <taxon>Metazoa</taxon>
        <taxon>Spiralia</taxon>
        <taxon>Lophotrochozoa</taxon>
        <taxon>Platyhelminthes</taxon>
        <taxon>Cestoda</taxon>
        <taxon>Eucestoda</taxon>
        <taxon>Cyclophyllidea</taxon>
        <taxon>Mesocestoididae</taxon>
        <taxon>Mesocestoides</taxon>
    </lineage>
</organism>
<evidence type="ECO:0000256" key="13">
    <source>
        <dbReference type="SAM" id="MobiDB-lite"/>
    </source>
</evidence>
<dbReference type="PROSITE" id="PS50280">
    <property type="entry name" value="SET"/>
    <property type="match status" value="1"/>
</dbReference>
<keyword evidence="7" id="KW-0949">S-adenosyl-L-methionine</keyword>
<dbReference type="Pfam" id="PF18359">
    <property type="entry name" value="Tudor_5"/>
    <property type="match status" value="1"/>
</dbReference>
<evidence type="ECO:0000256" key="11">
    <source>
        <dbReference type="ARBA" id="ARBA00022853"/>
    </source>
</evidence>
<dbReference type="GO" id="GO:0003677">
    <property type="term" value="F:DNA binding"/>
    <property type="evidence" value="ECO:0007669"/>
    <property type="project" value="InterPro"/>
</dbReference>
<keyword evidence="12" id="KW-0539">Nucleus</keyword>
<evidence type="ECO:0000313" key="17">
    <source>
        <dbReference type="EMBL" id="VDD75615.1"/>
    </source>
</evidence>
<feature type="compositionally biased region" description="Low complexity" evidence="13">
    <location>
        <begin position="772"/>
        <end position="789"/>
    </location>
</feature>
<keyword evidence="6" id="KW-0808">Transferase</keyword>
<dbReference type="SMART" id="SM00317">
    <property type="entry name" value="SET"/>
    <property type="match status" value="1"/>
</dbReference>
<keyword evidence="11" id="KW-0156">Chromatin regulator</keyword>
<dbReference type="SMART" id="SM00391">
    <property type="entry name" value="MBD"/>
    <property type="match status" value="1"/>
</dbReference>
<evidence type="ECO:0008006" key="19">
    <source>
        <dbReference type="Google" id="ProtNLM"/>
    </source>
</evidence>
<evidence type="ECO:0000259" key="15">
    <source>
        <dbReference type="PROSITE" id="PS50867"/>
    </source>
</evidence>
<dbReference type="InterPro" id="IPR001214">
    <property type="entry name" value="SET_dom"/>
</dbReference>